<name>A0AAE0SXJ1_9BIVA</name>
<dbReference type="AlphaFoldDB" id="A0AAE0SXJ1"/>
<proteinExistence type="predicted"/>
<evidence type="ECO:0000313" key="1">
    <source>
        <dbReference type="EMBL" id="KAK3599904.1"/>
    </source>
</evidence>
<keyword evidence="2" id="KW-1185">Reference proteome</keyword>
<organism evidence="1 2">
    <name type="scientific">Potamilus streckersoni</name>
    <dbReference type="NCBI Taxonomy" id="2493646"/>
    <lineage>
        <taxon>Eukaryota</taxon>
        <taxon>Metazoa</taxon>
        <taxon>Spiralia</taxon>
        <taxon>Lophotrochozoa</taxon>
        <taxon>Mollusca</taxon>
        <taxon>Bivalvia</taxon>
        <taxon>Autobranchia</taxon>
        <taxon>Heteroconchia</taxon>
        <taxon>Palaeoheterodonta</taxon>
        <taxon>Unionida</taxon>
        <taxon>Unionoidea</taxon>
        <taxon>Unionidae</taxon>
        <taxon>Ambleminae</taxon>
        <taxon>Lampsilini</taxon>
        <taxon>Potamilus</taxon>
    </lineage>
</organism>
<sequence length="109" mass="12381">MTKALGLVREFWTQQNGFKLKTRDEIDSKSSILEPPEIQHQRKLKACLRRPTSGLTDAEIGRRKQKNIAKAPETRIKFPDAQSSTHFYGRALFETPVAVAARNAGPNYR</sequence>
<comment type="caution">
    <text evidence="1">The sequence shown here is derived from an EMBL/GenBank/DDBJ whole genome shotgun (WGS) entry which is preliminary data.</text>
</comment>
<evidence type="ECO:0000313" key="2">
    <source>
        <dbReference type="Proteomes" id="UP001195483"/>
    </source>
</evidence>
<reference evidence="1" key="2">
    <citation type="journal article" date="2021" name="Genome Biol. Evol.">
        <title>Developing a high-quality reference genome for a parasitic bivalve with doubly uniparental inheritance (Bivalvia: Unionida).</title>
        <authorList>
            <person name="Smith C.H."/>
        </authorList>
    </citation>
    <scope>NUCLEOTIDE SEQUENCE</scope>
    <source>
        <strain evidence="1">CHS0354</strain>
        <tissue evidence="1">Mantle</tissue>
    </source>
</reference>
<dbReference type="Proteomes" id="UP001195483">
    <property type="component" value="Unassembled WGS sequence"/>
</dbReference>
<dbReference type="EMBL" id="JAEAOA010001358">
    <property type="protein sequence ID" value="KAK3599904.1"/>
    <property type="molecule type" value="Genomic_DNA"/>
</dbReference>
<protein>
    <submittedName>
        <fullName evidence="1">Uncharacterized protein</fullName>
    </submittedName>
</protein>
<reference evidence="1" key="1">
    <citation type="journal article" date="2021" name="Genome Biol. Evol.">
        <title>A High-Quality Reference Genome for a Parasitic Bivalve with Doubly Uniparental Inheritance (Bivalvia: Unionida).</title>
        <authorList>
            <person name="Smith C.H."/>
        </authorList>
    </citation>
    <scope>NUCLEOTIDE SEQUENCE</scope>
    <source>
        <strain evidence="1">CHS0354</strain>
    </source>
</reference>
<accession>A0AAE0SXJ1</accession>
<gene>
    <name evidence="1" type="ORF">CHS0354_022487</name>
</gene>
<reference evidence="1" key="3">
    <citation type="submission" date="2023-05" db="EMBL/GenBank/DDBJ databases">
        <authorList>
            <person name="Smith C.H."/>
        </authorList>
    </citation>
    <scope>NUCLEOTIDE SEQUENCE</scope>
    <source>
        <strain evidence="1">CHS0354</strain>
        <tissue evidence="1">Mantle</tissue>
    </source>
</reference>